<gene>
    <name evidence="2" type="ORF">WH50_11350</name>
</gene>
<dbReference type="InterPro" id="IPR036381">
    <property type="entry name" value="Tus_dom1"/>
</dbReference>
<name>A0ABX5M2Y2_9GAMM</name>
<evidence type="ECO:0000313" key="3">
    <source>
        <dbReference type="Proteomes" id="UP000248090"/>
    </source>
</evidence>
<proteinExistence type="predicted"/>
<evidence type="ECO:0008006" key="4">
    <source>
        <dbReference type="Google" id="ProtNLM"/>
    </source>
</evidence>
<organism evidence="2 3">
    <name type="scientific">Pokkaliibacter plantistimulans</name>
    <dbReference type="NCBI Taxonomy" id="1635171"/>
    <lineage>
        <taxon>Bacteria</taxon>
        <taxon>Pseudomonadati</taxon>
        <taxon>Pseudomonadota</taxon>
        <taxon>Gammaproteobacteria</taxon>
        <taxon>Oceanospirillales</taxon>
        <taxon>Balneatrichaceae</taxon>
        <taxon>Pokkaliibacter</taxon>
    </lineage>
</organism>
<keyword evidence="3" id="KW-1185">Reference proteome</keyword>
<evidence type="ECO:0000256" key="1">
    <source>
        <dbReference type="SAM" id="MobiDB-lite"/>
    </source>
</evidence>
<comment type="caution">
    <text evidence="2">The sequence shown here is derived from an EMBL/GenBank/DDBJ whole genome shotgun (WGS) entry which is preliminary data.</text>
</comment>
<protein>
    <recommendedName>
        <fullName evidence="4">DNA replication terminus site-binding protein</fullName>
    </recommendedName>
</protein>
<reference evidence="2 3" key="1">
    <citation type="submission" date="2015-03" db="EMBL/GenBank/DDBJ databases">
        <authorList>
            <person name="Krishnan R."/>
            <person name="Midha S."/>
            <person name="Patil P.B."/>
            <person name="Rameshkumar N."/>
        </authorList>
    </citation>
    <scope>NUCLEOTIDE SEQUENCE [LARGE SCALE GENOMIC DNA]</scope>
    <source>
        <strain evidence="2 3">L1E11</strain>
    </source>
</reference>
<feature type="compositionally biased region" description="Basic and acidic residues" evidence="1">
    <location>
        <begin position="249"/>
        <end position="258"/>
    </location>
</feature>
<dbReference type="EMBL" id="LAPT01000047">
    <property type="protein sequence ID" value="PXF31245.1"/>
    <property type="molecule type" value="Genomic_DNA"/>
</dbReference>
<dbReference type="Proteomes" id="UP000248090">
    <property type="component" value="Unassembled WGS sequence"/>
</dbReference>
<accession>A0ABX5M2Y2</accession>
<feature type="region of interest" description="Disordered" evidence="1">
    <location>
        <begin position="235"/>
        <end position="258"/>
    </location>
</feature>
<sequence length="275" mass="31152">MHTLSKLIDDPQQMIWIWLDTPKADESAARTLLKSQLVDLWHEDGQDGRRTRNLIGLVGASEALLEQARQVNHAKLAFKQAINQLMEENDQSLAGFRQAVEQRHPAIAHLLNHHGLARLHLKQCYRSIPVLHQKPDKVSYSWYNNGRSIKKLSPADAHKLLCQFDTSSPHIQTQLNLLGHLDSDTAIAQVQSQAPLLRANLVFKMADQDDLRKAMNVALPLFFPLAKGELPPLYKCPPAPPSNKRTRSPRNDAQIEDHPFLPSIRGYLYKQRQGS</sequence>
<evidence type="ECO:0000313" key="2">
    <source>
        <dbReference type="EMBL" id="PXF31245.1"/>
    </source>
</evidence>
<dbReference type="Gene3D" id="3.50.14.10">
    <property type="entry name" value="Replication terminator Tus, domain 1 superfamily/Replication terminator Tus"/>
    <property type="match status" value="1"/>
</dbReference>